<keyword evidence="3" id="KW-0539">Nucleus</keyword>
<evidence type="ECO:0000256" key="2">
    <source>
        <dbReference type="ARBA" id="ARBA00023163"/>
    </source>
</evidence>
<name>A0A135STL5_9PEZI</name>
<evidence type="ECO:0000259" key="5">
    <source>
        <dbReference type="PROSITE" id="PS50048"/>
    </source>
</evidence>
<evidence type="ECO:0000313" key="7">
    <source>
        <dbReference type="Proteomes" id="UP000070054"/>
    </source>
</evidence>
<dbReference type="PROSITE" id="PS00463">
    <property type="entry name" value="ZN2_CY6_FUNGAL_1"/>
    <property type="match status" value="1"/>
</dbReference>
<keyword evidence="1" id="KW-0805">Transcription regulation</keyword>
<dbReference type="InterPro" id="IPR001138">
    <property type="entry name" value="Zn2Cys6_DnaBD"/>
</dbReference>
<evidence type="ECO:0000256" key="1">
    <source>
        <dbReference type="ARBA" id="ARBA00023015"/>
    </source>
</evidence>
<evidence type="ECO:0000256" key="3">
    <source>
        <dbReference type="ARBA" id="ARBA00023242"/>
    </source>
</evidence>
<feature type="domain" description="Zn(2)-C6 fungal-type" evidence="5">
    <location>
        <begin position="21"/>
        <end position="54"/>
    </location>
</feature>
<dbReference type="GO" id="GO:0000981">
    <property type="term" value="F:DNA-binding transcription factor activity, RNA polymerase II-specific"/>
    <property type="evidence" value="ECO:0007669"/>
    <property type="project" value="InterPro"/>
</dbReference>
<feature type="region of interest" description="Disordered" evidence="4">
    <location>
        <begin position="93"/>
        <end position="129"/>
    </location>
</feature>
<protein>
    <recommendedName>
        <fullName evidence="5">Zn(2)-C6 fungal-type domain-containing protein</fullName>
    </recommendedName>
</protein>
<dbReference type="PANTHER" id="PTHR47840">
    <property type="entry name" value="ZN(II)2CYS6 TRANSCRIPTION FACTOR (EUROFUNG)-RELATED"/>
    <property type="match status" value="1"/>
</dbReference>
<reference evidence="6 7" key="1">
    <citation type="submission" date="2014-02" db="EMBL/GenBank/DDBJ databases">
        <title>The genome sequence of Colletotrichum nymphaeae SA-01.</title>
        <authorList>
            <person name="Baroncelli R."/>
            <person name="Thon M.R."/>
        </authorList>
    </citation>
    <scope>NUCLEOTIDE SEQUENCE [LARGE SCALE GENOMIC DNA]</scope>
    <source>
        <strain evidence="6 7">SA-01</strain>
    </source>
</reference>
<evidence type="ECO:0000313" key="6">
    <source>
        <dbReference type="EMBL" id="KXH39269.1"/>
    </source>
</evidence>
<dbReference type="SMART" id="SM00066">
    <property type="entry name" value="GAL4"/>
    <property type="match status" value="1"/>
</dbReference>
<organism evidence="6 7">
    <name type="scientific">Colletotrichum nymphaeae SA-01</name>
    <dbReference type="NCBI Taxonomy" id="1460502"/>
    <lineage>
        <taxon>Eukaryota</taxon>
        <taxon>Fungi</taxon>
        <taxon>Dikarya</taxon>
        <taxon>Ascomycota</taxon>
        <taxon>Pezizomycotina</taxon>
        <taxon>Sordariomycetes</taxon>
        <taxon>Hypocreomycetidae</taxon>
        <taxon>Glomerellales</taxon>
        <taxon>Glomerellaceae</taxon>
        <taxon>Colletotrichum</taxon>
        <taxon>Colletotrichum acutatum species complex</taxon>
    </lineage>
</organism>
<dbReference type="CDD" id="cd12148">
    <property type="entry name" value="fungal_TF_MHR"/>
    <property type="match status" value="1"/>
</dbReference>
<dbReference type="PROSITE" id="PS50048">
    <property type="entry name" value="ZN2_CY6_FUNGAL_2"/>
    <property type="match status" value="1"/>
</dbReference>
<comment type="caution">
    <text evidence="6">The sequence shown here is derived from an EMBL/GenBank/DDBJ whole genome shotgun (WGS) entry which is preliminary data.</text>
</comment>
<accession>A0A135STL5</accession>
<dbReference type="PANTHER" id="PTHR47840:SF1">
    <property type="entry name" value="ZN(II)2CYS6 TRANSCRIPTION FACTOR (EUROFUNG)"/>
    <property type="match status" value="1"/>
</dbReference>
<dbReference type="Pfam" id="PF00172">
    <property type="entry name" value="Zn_clus"/>
    <property type="match status" value="1"/>
</dbReference>
<dbReference type="OrthoDB" id="5392779at2759"/>
<gene>
    <name evidence="6" type="ORF">CNYM01_04236</name>
</gene>
<keyword evidence="7" id="KW-1185">Reference proteome</keyword>
<dbReference type="InterPro" id="IPR036864">
    <property type="entry name" value="Zn2-C6_fun-type_DNA-bd_sf"/>
</dbReference>
<proteinExistence type="predicted"/>
<dbReference type="SUPFAM" id="SSF57701">
    <property type="entry name" value="Zn2/Cys6 DNA-binding domain"/>
    <property type="match status" value="1"/>
</dbReference>
<dbReference type="AlphaFoldDB" id="A0A135STL5"/>
<evidence type="ECO:0000256" key="4">
    <source>
        <dbReference type="SAM" id="MobiDB-lite"/>
    </source>
</evidence>
<dbReference type="CDD" id="cd00067">
    <property type="entry name" value="GAL4"/>
    <property type="match status" value="1"/>
</dbReference>
<dbReference type="Gene3D" id="4.10.240.10">
    <property type="entry name" value="Zn(2)-C6 fungal-type DNA-binding domain"/>
    <property type="match status" value="1"/>
</dbReference>
<dbReference type="EMBL" id="JEMN01001360">
    <property type="protein sequence ID" value="KXH39269.1"/>
    <property type="molecule type" value="Genomic_DNA"/>
</dbReference>
<sequence length="647" mass="72589">MPPVTEESAPKRRKIRKGTTSCWECKRRKIRCQFSDQSQDICIGCQRRGTACRTQEYDDEQDRVAGKQQETEETLRRAETLLEQMTQVVSLLTPGTERLFQNRDASRSASEQAPRRSESTQPEPPSRSLATTPCLSIQVFDSFINLSASTPNTNHLDLGCCAEDAMQKYLSGASSVTGNDQLTCSQEGLECLILETVFHTNAGNLRCPLMVLRRAIGLAQLMGLHQGHPDKLAILDPQTKASASVMWHRILSQERYLALMLGLPATTLDDPYAAKHKFTPEESPCDYLERSHSHIMRCITARNESNQLGDYSVTQQIDQMLQTAAQEMPPDWWLVPNARLRQRPAIMSEGEKLETTLRILFQITHFNLLILLHFPYMLRSNCRANHEYSRAARSNASRELLSRYIKFRCANETSFCCRAIDFSAFTACLSLLLVHIERWSHDSDVVDFLVHQRASDRALVEEVIELMLEVDRSNSGSLLKQTVSILKALLNMEADVASRSGRYLESPSADSSGDACRTSRCLRIKVPALGTVNITRHGISLISGQSADSEANEYVESGNGAFDTTGGVEQAQEEQLHLQEHANLRNEGLQHTSHYTDYPTFDSGVDEIDWSWQGARSILLGPTSNEMTDPTSDPQVICLGNEFFFSI</sequence>
<keyword evidence="2" id="KW-0804">Transcription</keyword>
<dbReference type="GO" id="GO:0008270">
    <property type="term" value="F:zinc ion binding"/>
    <property type="evidence" value="ECO:0007669"/>
    <property type="project" value="InterPro"/>
</dbReference>
<dbReference type="Proteomes" id="UP000070054">
    <property type="component" value="Unassembled WGS sequence"/>
</dbReference>